<dbReference type="Gene3D" id="2.60.40.10">
    <property type="entry name" value="Immunoglobulins"/>
    <property type="match status" value="1"/>
</dbReference>
<dbReference type="InterPro" id="IPR036179">
    <property type="entry name" value="Ig-like_dom_sf"/>
</dbReference>
<protein>
    <submittedName>
        <fullName evidence="2">NCAM</fullName>
    </submittedName>
</protein>
<accession>A0A8S3SKE8</accession>
<feature type="domain" description="Ig-like" evidence="1">
    <location>
        <begin position="10"/>
        <end position="87"/>
    </location>
</feature>
<organism evidence="2 3">
    <name type="scientific">Mytilus edulis</name>
    <name type="common">Blue mussel</name>
    <dbReference type="NCBI Taxonomy" id="6550"/>
    <lineage>
        <taxon>Eukaryota</taxon>
        <taxon>Metazoa</taxon>
        <taxon>Spiralia</taxon>
        <taxon>Lophotrochozoa</taxon>
        <taxon>Mollusca</taxon>
        <taxon>Bivalvia</taxon>
        <taxon>Autobranchia</taxon>
        <taxon>Pteriomorphia</taxon>
        <taxon>Mytilida</taxon>
        <taxon>Mytiloidea</taxon>
        <taxon>Mytilidae</taxon>
        <taxon>Mytilinae</taxon>
        <taxon>Mytilus</taxon>
    </lineage>
</organism>
<proteinExistence type="predicted"/>
<dbReference type="InterPro" id="IPR007110">
    <property type="entry name" value="Ig-like_dom"/>
</dbReference>
<comment type="caution">
    <text evidence="2">The sequence shown here is derived from an EMBL/GenBank/DDBJ whole genome shotgun (WGS) entry which is preliminary data.</text>
</comment>
<name>A0A8S3SKE8_MYTED</name>
<evidence type="ECO:0000259" key="1">
    <source>
        <dbReference type="PROSITE" id="PS50835"/>
    </source>
</evidence>
<gene>
    <name evidence="2" type="ORF">MEDL_31085</name>
</gene>
<evidence type="ECO:0000313" key="2">
    <source>
        <dbReference type="EMBL" id="CAG2217388.1"/>
    </source>
</evidence>
<sequence>MADMAIKNAPGVTVENITFSLSKSHRQIVSTLDSNPPVNTCTWQHKSRYGQPIRNFTDNNQTLILPTVPEDQRYQDTGEYVCTAENGIEGINGQLKQRGSGYVSSNALPVITTDNKDNSTQYGKYGKSTKVYVNVYSIPKYSSISWYIGNTLLESNKYTFKEEPAMVKDVFYGVEVQLDGYRIT</sequence>
<dbReference type="InterPro" id="IPR013783">
    <property type="entry name" value="Ig-like_fold"/>
</dbReference>
<dbReference type="OrthoDB" id="6133959at2759"/>
<dbReference type="SUPFAM" id="SSF48726">
    <property type="entry name" value="Immunoglobulin"/>
    <property type="match status" value="1"/>
</dbReference>
<dbReference type="PROSITE" id="PS50835">
    <property type="entry name" value="IG_LIKE"/>
    <property type="match status" value="1"/>
</dbReference>
<dbReference type="EMBL" id="CAJPWZ010001537">
    <property type="protein sequence ID" value="CAG2217388.1"/>
    <property type="molecule type" value="Genomic_DNA"/>
</dbReference>
<evidence type="ECO:0000313" key="3">
    <source>
        <dbReference type="Proteomes" id="UP000683360"/>
    </source>
</evidence>
<dbReference type="Proteomes" id="UP000683360">
    <property type="component" value="Unassembled WGS sequence"/>
</dbReference>
<dbReference type="AlphaFoldDB" id="A0A8S3SKE8"/>
<keyword evidence="3" id="KW-1185">Reference proteome</keyword>
<reference evidence="2" key="1">
    <citation type="submission" date="2021-03" db="EMBL/GenBank/DDBJ databases">
        <authorList>
            <person name="Bekaert M."/>
        </authorList>
    </citation>
    <scope>NUCLEOTIDE SEQUENCE</scope>
</reference>